<comment type="caution">
    <text evidence="4">The sequence shown here is derived from an EMBL/GenBank/DDBJ whole genome shotgun (WGS) entry which is preliminary data.</text>
</comment>
<dbReference type="EMBL" id="QRYW01000014">
    <property type="protein sequence ID" value="RGV27246.1"/>
    <property type="molecule type" value="Genomic_DNA"/>
</dbReference>
<reference evidence="4 5" key="1">
    <citation type="submission" date="2018-08" db="EMBL/GenBank/DDBJ databases">
        <title>A genome reference for cultivated species of the human gut microbiota.</title>
        <authorList>
            <person name="Zou Y."/>
            <person name="Xue W."/>
            <person name="Luo G."/>
        </authorList>
    </citation>
    <scope>NUCLEOTIDE SEQUENCE [LARGE SCALE GENOMIC DNA]</scope>
    <source>
        <strain evidence="4 5">AF14-6AC</strain>
    </source>
</reference>
<keyword evidence="1" id="KW-0175">Coiled coil</keyword>
<dbReference type="PROSITE" id="PS50983">
    <property type="entry name" value="FE_B12_PBP"/>
    <property type="match status" value="1"/>
</dbReference>
<protein>
    <submittedName>
        <fullName evidence="4">ABC transporter substrate-binding protein</fullName>
    </submittedName>
</protein>
<proteinExistence type="predicted"/>
<feature type="domain" description="Fe/B12 periplasmic-binding" evidence="2">
    <location>
        <begin position="98"/>
        <end position="366"/>
    </location>
</feature>
<dbReference type="EMBL" id="JAQMRD010000004">
    <property type="protein sequence ID" value="MDB9222274.1"/>
    <property type="molecule type" value="Genomic_DNA"/>
</dbReference>
<dbReference type="Proteomes" id="UP000283426">
    <property type="component" value="Unassembled WGS sequence"/>
</dbReference>
<dbReference type="Gene3D" id="3.40.50.1980">
    <property type="entry name" value="Nitrogenase molybdenum iron protein domain"/>
    <property type="match status" value="2"/>
</dbReference>
<reference evidence="3" key="2">
    <citation type="submission" date="2023-01" db="EMBL/GenBank/DDBJ databases">
        <title>Human gut microbiome strain richness.</title>
        <authorList>
            <person name="Chen-Liaw A."/>
        </authorList>
    </citation>
    <scope>NUCLEOTIDE SEQUENCE</scope>
    <source>
        <strain evidence="3">RTP21484st1_B7_RTP21484_190118</strain>
    </source>
</reference>
<organism evidence="4 5">
    <name type="scientific">Odoribacter splanchnicus</name>
    <dbReference type="NCBI Taxonomy" id="28118"/>
    <lineage>
        <taxon>Bacteria</taxon>
        <taxon>Pseudomonadati</taxon>
        <taxon>Bacteroidota</taxon>
        <taxon>Bacteroidia</taxon>
        <taxon>Bacteroidales</taxon>
        <taxon>Odoribacteraceae</taxon>
        <taxon>Odoribacter</taxon>
    </lineage>
</organism>
<dbReference type="Proteomes" id="UP001212263">
    <property type="component" value="Unassembled WGS sequence"/>
</dbReference>
<evidence type="ECO:0000313" key="3">
    <source>
        <dbReference type="EMBL" id="MDB9222274.1"/>
    </source>
</evidence>
<evidence type="ECO:0000256" key="1">
    <source>
        <dbReference type="SAM" id="Coils"/>
    </source>
</evidence>
<accession>A0A3D1UDA0</accession>
<dbReference type="AlphaFoldDB" id="A0A3D1UDA0"/>
<dbReference type="InterPro" id="IPR050902">
    <property type="entry name" value="ABC_Transporter_SBP"/>
</dbReference>
<name>A0A3D1UDA0_9BACT</name>
<sequence>MKKIYFLSLVFTIGFCLALGSCRSGNRKKQNPVATQTDRSNIRYAQGFWLEQHENYRLLHIKDPQSETGSEYTFALRQRGTHPELPPHIPVLDLPIRGVICMTSLQLSNFIKLGATSQVVGISSTRFLNNATIKQQLAEGKTQKIGIEGNFDAEIIMNLAPDLILISPFKQGGYDAMKEVDIPLVPHLGYKETTPLGQAEWIKFVGLLIGEEEKANKIFNEIEQKYNDLKRLTARVEHRPVVLSGEIHGGTWYAVGGQSFLAQVFEDAGADYFLKDDPRSGGVYLDFETVYNQADQADYWRILNSYPGQYTYETLLAQDERYGDFKAFKQKGVIYCNMREKPYYENMPMEPELLLADFIKVFHPELLPDYVPVYYHQLND</sequence>
<evidence type="ECO:0000313" key="5">
    <source>
        <dbReference type="Proteomes" id="UP000283426"/>
    </source>
</evidence>
<dbReference type="GO" id="GO:0071281">
    <property type="term" value="P:cellular response to iron ion"/>
    <property type="evidence" value="ECO:0007669"/>
    <property type="project" value="TreeGrafter"/>
</dbReference>
<gene>
    <name evidence="4" type="ORF">DWW24_08025</name>
    <name evidence="3" type="ORF">PN645_04540</name>
</gene>
<evidence type="ECO:0000313" key="4">
    <source>
        <dbReference type="EMBL" id="RGV27246.1"/>
    </source>
</evidence>
<evidence type="ECO:0000259" key="2">
    <source>
        <dbReference type="PROSITE" id="PS50983"/>
    </source>
</evidence>
<dbReference type="PANTHER" id="PTHR30535">
    <property type="entry name" value="VITAMIN B12-BINDING PROTEIN"/>
    <property type="match status" value="1"/>
</dbReference>
<dbReference type="PROSITE" id="PS51257">
    <property type="entry name" value="PROKAR_LIPOPROTEIN"/>
    <property type="match status" value="1"/>
</dbReference>
<dbReference type="RefSeq" id="WP_118107890.1">
    <property type="nucleotide sequence ID" value="NZ_JADMSC010000010.1"/>
</dbReference>
<dbReference type="PANTHER" id="PTHR30535:SF34">
    <property type="entry name" value="MOLYBDATE-BINDING PROTEIN MOLA"/>
    <property type="match status" value="1"/>
</dbReference>
<dbReference type="InterPro" id="IPR002491">
    <property type="entry name" value="ABC_transptr_periplasmic_BD"/>
</dbReference>
<dbReference type="SUPFAM" id="SSF53807">
    <property type="entry name" value="Helical backbone' metal receptor"/>
    <property type="match status" value="1"/>
</dbReference>
<feature type="coiled-coil region" evidence="1">
    <location>
        <begin position="212"/>
        <end position="239"/>
    </location>
</feature>
<dbReference type="Pfam" id="PF01497">
    <property type="entry name" value="Peripla_BP_2"/>
    <property type="match status" value="1"/>
</dbReference>